<feature type="chain" id="PRO_5005962803" evidence="9">
    <location>
        <begin position="26"/>
        <end position="511"/>
    </location>
</feature>
<dbReference type="KEGG" id="bcai:K788_0007076"/>
<evidence type="ECO:0000256" key="6">
    <source>
        <dbReference type="ARBA" id="ARBA00023136"/>
    </source>
</evidence>
<geneLocation type="plasmid" evidence="12"/>
<dbReference type="PROSITE" id="PS51257">
    <property type="entry name" value="PROKAR_LIPOPROTEIN"/>
    <property type="match status" value="1"/>
</dbReference>
<dbReference type="EMBL" id="CP012748">
    <property type="protein sequence ID" value="ALL71752.1"/>
    <property type="molecule type" value="Genomic_DNA"/>
</dbReference>
<dbReference type="SUPFAM" id="SSF56954">
    <property type="entry name" value="Outer membrane efflux proteins (OEP)"/>
    <property type="match status" value="1"/>
</dbReference>
<dbReference type="GO" id="GO:0015562">
    <property type="term" value="F:efflux transmembrane transporter activity"/>
    <property type="evidence" value="ECO:0007669"/>
    <property type="project" value="InterPro"/>
</dbReference>
<dbReference type="PANTHER" id="PTHR30203:SF20">
    <property type="entry name" value="MULTIDRUG RESISTANCE OUTER MEMBRANE PROTEIN MDTP-RELATED"/>
    <property type="match status" value="1"/>
</dbReference>
<evidence type="ECO:0000256" key="4">
    <source>
        <dbReference type="ARBA" id="ARBA00022692"/>
    </source>
</evidence>
<evidence type="ECO:0000313" key="12">
    <source>
        <dbReference type="Proteomes" id="UP000019146"/>
    </source>
</evidence>
<dbReference type="NCBIfam" id="TIGR01845">
    <property type="entry name" value="outer_NodT"/>
    <property type="match status" value="1"/>
</dbReference>
<gene>
    <name evidence="11" type="ORF">K788_0007076</name>
</gene>
<feature type="region of interest" description="Disordered" evidence="10">
    <location>
        <begin position="478"/>
        <end position="511"/>
    </location>
</feature>
<evidence type="ECO:0000256" key="9">
    <source>
        <dbReference type="RuleBase" id="RU362097"/>
    </source>
</evidence>
<evidence type="ECO:0000256" key="7">
    <source>
        <dbReference type="ARBA" id="ARBA00023139"/>
    </source>
</evidence>
<feature type="signal peptide" evidence="9">
    <location>
        <begin position="1"/>
        <end position="25"/>
    </location>
</feature>
<dbReference type="Proteomes" id="UP000019146">
    <property type="component" value="Plasmid unnamed"/>
</dbReference>
<keyword evidence="7 9" id="KW-0564">Palmitate</keyword>
<dbReference type="RefSeq" id="WP_035991761.1">
    <property type="nucleotide sequence ID" value="NZ_CP012748.1"/>
</dbReference>
<sequence length="511" mass="53957">MLAPIWKRAAIVTVLGVSLTLVGCASTGGIHAQAKHLDPASLDAGNAIRAADTDAQWPASDWWTAYGDPQLNAWIAMAVSGSPSLAAAQARIREAQSMTGVARSAMAPQVSGTMSVQRHGWPDNVFYGPGPLADATTWDNTAALQFSYHLDVWSKDQNSTLKALDFAHATAADERAAQLELEANVVRTYVDLSLNYQLLDIANATLDQQKKIADIAMRRFNGGLGTELEVTQAQTPIPDYERRVDAVEESIALNKNRLAALAGKGPGAGDALSRPGLSMNTPIRLPSTLPADLIGHRPDVVAARWTVAAQARGIDVAKAGFYPDVDLLASVGGYAAAGPLFQFFKSMSGGWTAGPALSLPIFNGGRLRSQLGAASASYDEAVDGYNQTIVNALKEISDEVVHMRSLQTQQDDAERSVSIAQKNYDLAKKGFTRGLTDYVNVLIAQTQLLNAQESVAKVQAARLDNRASLVVALGGGLAQPSDGPSSGQTVPKASLHPFGLGEKPAPPGLSQ</sequence>
<dbReference type="Gene3D" id="1.20.1600.10">
    <property type="entry name" value="Outer membrane efflux proteins (OEP)"/>
    <property type="match status" value="1"/>
</dbReference>
<keyword evidence="3 9" id="KW-1134">Transmembrane beta strand</keyword>
<dbReference type="InterPro" id="IPR003423">
    <property type="entry name" value="OMP_efflux"/>
</dbReference>
<evidence type="ECO:0000256" key="2">
    <source>
        <dbReference type="ARBA" id="ARBA00007613"/>
    </source>
</evidence>
<keyword evidence="6 9" id="KW-0472">Membrane</keyword>
<evidence type="ECO:0000256" key="3">
    <source>
        <dbReference type="ARBA" id="ARBA00022452"/>
    </source>
</evidence>
<dbReference type="AlphaFoldDB" id="A0A0P0RRP5"/>
<keyword evidence="8 9" id="KW-0449">Lipoprotein</keyword>
<dbReference type="Pfam" id="PF02321">
    <property type="entry name" value="OEP"/>
    <property type="match status" value="2"/>
</dbReference>
<reference evidence="11 12" key="1">
    <citation type="journal article" date="2014" name="Genome Announc.">
        <title>Draft Genome Sequence of the Haloacid-Degrading Burkholderia caribensis Strain MBA4.</title>
        <authorList>
            <person name="Pan Y."/>
            <person name="Kong K.F."/>
            <person name="Tsang J.S."/>
        </authorList>
    </citation>
    <scope>NUCLEOTIDE SEQUENCE [LARGE SCALE GENOMIC DNA]</scope>
    <source>
        <strain evidence="11 12">MBA4</strain>
        <plasmid evidence="12">Plasmid</plasmid>
    </source>
</reference>
<keyword evidence="4 9" id="KW-0812">Transmembrane</keyword>
<dbReference type="GO" id="GO:0005886">
    <property type="term" value="C:plasma membrane"/>
    <property type="evidence" value="ECO:0007669"/>
    <property type="project" value="UniProtKB-SubCell"/>
</dbReference>
<organism evidence="11 12">
    <name type="scientific">Paraburkholderia caribensis MBA4</name>
    <dbReference type="NCBI Taxonomy" id="1323664"/>
    <lineage>
        <taxon>Bacteria</taxon>
        <taxon>Pseudomonadati</taxon>
        <taxon>Pseudomonadota</taxon>
        <taxon>Betaproteobacteria</taxon>
        <taxon>Burkholderiales</taxon>
        <taxon>Burkholderiaceae</taxon>
        <taxon>Paraburkholderia</taxon>
    </lineage>
</organism>
<feature type="compositionally biased region" description="Polar residues" evidence="10">
    <location>
        <begin position="482"/>
        <end position="491"/>
    </location>
</feature>
<dbReference type="PANTHER" id="PTHR30203">
    <property type="entry name" value="OUTER MEMBRANE CATION EFFLUX PROTEIN"/>
    <property type="match status" value="1"/>
</dbReference>
<evidence type="ECO:0000256" key="1">
    <source>
        <dbReference type="ARBA" id="ARBA00004370"/>
    </source>
</evidence>
<evidence type="ECO:0000313" key="11">
    <source>
        <dbReference type="EMBL" id="ALL71752.1"/>
    </source>
</evidence>
<comment type="subcellular location">
    <subcellularLocation>
        <location evidence="9">Cell membrane</location>
        <topology evidence="9">Lipid-anchor</topology>
    </subcellularLocation>
    <subcellularLocation>
        <location evidence="1">Membrane</location>
    </subcellularLocation>
</comment>
<comment type="similarity">
    <text evidence="2 9">Belongs to the outer membrane factor (OMF) (TC 1.B.17) family.</text>
</comment>
<dbReference type="GeneID" id="69975071"/>
<proteinExistence type="inferred from homology"/>
<evidence type="ECO:0000256" key="10">
    <source>
        <dbReference type="SAM" id="MobiDB-lite"/>
    </source>
</evidence>
<evidence type="ECO:0000256" key="8">
    <source>
        <dbReference type="ARBA" id="ARBA00023288"/>
    </source>
</evidence>
<keyword evidence="11" id="KW-0614">Plasmid</keyword>
<evidence type="ECO:0000256" key="5">
    <source>
        <dbReference type="ARBA" id="ARBA00022729"/>
    </source>
</evidence>
<name>A0A0P0RRP5_9BURK</name>
<keyword evidence="5 9" id="KW-0732">Signal</keyword>
<dbReference type="Gene3D" id="2.20.200.10">
    <property type="entry name" value="Outer membrane efflux proteins (OEP)"/>
    <property type="match status" value="1"/>
</dbReference>
<protein>
    <submittedName>
        <fullName evidence="11">RND efflux system, outer membrane lipoprotein, NodT family</fullName>
    </submittedName>
</protein>
<dbReference type="InterPro" id="IPR010131">
    <property type="entry name" value="MdtP/NodT-like"/>
</dbReference>
<accession>A0A0P0RRP5</accession>